<dbReference type="RefSeq" id="WP_272778356.1">
    <property type="nucleotide sequence ID" value="NZ_JAQQLI010000028.1"/>
</dbReference>
<reference evidence="1" key="2">
    <citation type="submission" date="2023-02" db="EMBL/GenBank/DDBJ databases">
        <authorList>
            <person name="Rayyan A."/>
            <person name="Meyer T."/>
            <person name="Kyndt J.A."/>
        </authorList>
    </citation>
    <scope>NUCLEOTIDE SEQUENCE</scope>
    <source>
        <strain evidence="1">DSM 9987</strain>
    </source>
</reference>
<dbReference type="InterPro" id="IPR036388">
    <property type="entry name" value="WH-like_DNA-bd_sf"/>
</dbReference>
<evidence type="ECO:0000313" key="2">
    <source>
        <dbReference type="Proteomes" id="UP001165652"/>
    </source>
</evidence>
<accession>A0ABT5JDI1</accession>
<keyword evidence="2" id="KW-1185">Reference proteome</keyword>
<dbReference type="SUPFAM" id="SSF46785">
    <property type="entry name" value="Winged helix' DNA-binding domain"/>
    <property type="match status" value="1"/>
</dbReference>
<comment type="caution">
    <text evidence="1">The sequence shown here is derived from an EMBL/GenBank/DDBJ whole genome shotgun (WGS) entry which is preliminary data.</text>
</comment>
<evidence type="ECO:0000313" key="1">
    <source>
        <dbReference type="EMBL" id="MDC7787518.1"/>
    </source>
</evidence>
<dbReference type="Gene3D" id="1.10.10.10">
    <property type="entry name" value="Winged helix-like DNA-binding domain superfamily/Winged helix DNA-binding domain"/>
    <property type="match status" value="1"/>
</dbReference>
<evidence type="ECO:0008006" key="3">
    <source>
        <dbReference type="Google" id="ProtNLM"/>
    </source>
</evidence>
<dbReference type="InterPro" id="IPR036390">
    <property type="entry name" value="WH_DNA-bd_sf"/>
</dbReference>
<reference evidence="1" key="1">
    <citation type="journal article" date="2023" name="Microbiol Resour">
        <title>Genome Sequences of Rhodoplanes serenus and Two Thermotolerant Strains, Rhodoplanes tepidamans and 'Rhodoplanes cryptolactis,' Further Refine the Genus.</title>
        <authorList>
            <person name="Rayyan A.A."/>
            <person name="Kyndt J.A."/>
        </authorList>
    </citation>
    <scope>NUCLEOTIDE SEQUENCE</scope>
    <source>
        <strain evidence="1">DSM 9987</strain>
    </source>
</reference>
<organism evidence="1 2">
    <name type="scientific">Rhodoplanes tepidamans</name>
    <name type="common">Rhodoplanes cryptolactis</name>
    <dbReference type="NCBI Taxonomy" id="200616"/>
    <lineage>
        <taxon>Bacteria</taxon>
        <taxon>Pseudomonadati</taxon>
        <taxon>Pseudomonadota</taxon>
        <taxon>Alphaproteobacteria</taxon>
        <taxon>Hyphomicrobiales</taxon>
        <taxon>Nitrobacteraceae</taxon>
        <taxon>Rhodoplanes</taxon>
    </lineage>
</organism>
<sequence length="302" mass="31741">MRSTAPAAAIPTTAAAPPGDLVAAAARLRGHPGFRPALAGYCRGMTDAAPIAWPAQKLFDQYRRYLVCYMLIHNWHAWTRAGGAAPTLAALQAVAGASARQVAEFVAMLSARGFVAVAPDPADRRAKLLTPAPALVAEIGRSARLFVGAVDAVLGRRPGRADGLADADRLGAVLQGSAAFVQAHGTLIHPFPRVLRFAARDCGYPLLCAVIGAHYAAALPDAARPVPLGSRALAERFGVSPAHVASLLAEARRQGWFSTAPAGRLAALAPDLLDEFEHWASWQMAHYDALVEETEGAEEAKP</sequence>
<gene>
    <name evidence="1" type="ORF">PQJ73_17655</name>
</gene>
<name>A0ABT5JDI1_RHOTP</name>
<protein>
    <recommendedName>
        <fullName evidence="3">MarR family transcriptional regulator</fullName>
    </recommendedName>
</protein>
<dbReference type="Proteomes" id="UP001165652">
    <property type="component" value="Unassembled WGS sequence"/>
</dbReference>
<dbReference type="EMBL" id="JAQQLI010000028">
    <property type="protein sequence ID" value="MDC7787518.1"/>
    <property type="molecule type" value="Genomic_DNA"/>
</dbReference>
<proteinExistence type="predicted"/>